<organism evidence="1 2">
    <name type="scientific">Corynebacterium auriscanis</name>
    <dbReference type="NCBI Taxonomy" id="99807"/>
    <lineage>
        <taxon>Bacteria</taxon>
        <taxon>Bacillati</taxon>
        <taxon>Actinomycetota</taxon>
        <taxon>Actinomycetes</taxon>
        <taxon>Mycobacteriales</taxon>
        <taxon>Corynebacteriaceae</taxon>
        <taxon>Corynebacterium</taxon>
    </lineage>
</organism>
<reference evidence="1 2" key="1">
    <citation type="submission" date="2014-10" db="EMBL/GenBank/DDBJ databases">
        <title>Whole Genome sequence of Corynebacterium auriscanis strain CIP 106629.</title>
        <authorList>
            <person name="Hassan S.S."/>
            <person name="Jamal S.B."/>
            <person name="Tiwari S."/>
            <person name="Oliveira L.D.C."/>
            <person name="Souza F."/>
            <person name="Mariano D.C."/>
            <person name="Almeida S."/>
            <person name="Dorella F."/>
            <person name="Pereira F."/>
            <person name="Carvalho A."/>
            <person name="Leal C.A."/>
            <person name="Soares S.D.C."/>
            <person name="Figueiredo H.C."/>
            <person name="Silva A."/>
            <person name="Azevedo V.A."/>
        </authorList>
    </citation>
    <scope>NUCLEOTIDE SEQUENCE [LARGE SCALE GENOMIC DNA]</scope>
    <source>
        <strain evidence="1 2">CIP 106629</strain>
    </source>
</reference>
<keyword evidence="2" id="KW-1185">Reference proteome</keyword>
<comment type="caution">
    <text evidence="1">The sequence shown here is derived from an EMBL/GenBank/DDBJ whole genome shotgun (WGS) entry which is preliminary data.</text>
</comment>
<proteinExistence type="predicted"/>
<dbReference type="GeneID" id="300551867"/>
<gene>
    <name evidence="1" type="ORF">MA47_07620</name>
</gene>
<accession>A0A0A2DL54</accession>
<name>A0A0A2DL54_9CORY</name>
<dbReference type="EMBL" id="JRVJ01000012">
    <property type="protein sequence ID" value="KGM18462.1"/>
    <property type="molecule type" value="Genomic_DNA"/>
</dbReference>
<dbReference type="RefSeq" id="WP_035114969.1">
    <property type="nucleotide sequence ID" value="NZ_CP047046.1"/>
</dbReference>
<protein>
    <submittedName>
        <fullName evidence="1">Uncharacterized protein</fullName>
    </submittedName>
</protein>
<dbReference type="Proteomes" id="UP000030145">
    <property type="component" value="Unassembled WGS sequence"/>
</dbReference>
<evidence type="ECO:0000313" key="1">
    <source>
        <dbReference type="EMBL" id="KGM18462.1"/>
    </source>
</evidence>
<dbReference type="AlphaFoldDB" id="A0A0A2DL54"/>
<sequence length="240" mass="26005">MWANRVAQARRSSVLDTSRPTLIAVAALDNRMLTTPVSALVGILINEVSELPVALIDGDTVAQPLRGPLGAMASGDLFGLLTNPSRGLKRVHIERYADHSGSVPVVAAQPGTTDQLEPFHLNTLIPRVQHRWPTVVMDLPYTLNPATIAAGTAMAKHVLLVADRHHLDHGWLYQEGHHLTRAAQEGRVTVVSVGGSLSNLPSDTVSLPPLNLLSTSRTRLTPSTNPEDISMYHRLLARIF</sequence>
<evidence type="ECO:0000313" key="2">
    <source>
        <dbReference type="Proteomes" id="UP000030145"/>
    </source>
</evidence>